<dbReference type="VEuPathDB" id="AmoebaDB:EHI8A_134940"/>
<dbReference type="VEuPathDB" id="AmoebaDB:KM1_138770"/>
<name>A0A5K1USV9_ENTHI</name>
<organism evidence="1 2">
    <name type="scientific">Entamoeba histolytica</name>
    <dbReference type="NCBI Taxonomy" id="5759"/>
    <lineage>
        <taxon>Eukaryota</taxon>
        <taxon>Amoebozoa</taxon>
        <taxon>Evosea</taxon>
        <taxon>Archamoebae</taxon>
        <taxon>Mastigamoebida</taxon>
        <taxon>Entamoebidae</taxon>
        <taxon>Entamoeba</taxon>
    </lineage>
</organism>
<dbReference type="Proteomes" id="UP000078387">
    <property type="component" value="Unassembled WGS sequence"/>
</dbReference>
<dbReference type="AlphaFoldDB" id="A0A5K1USV9"/>
<accession>A0A5K1USV9</accession>
<evidence type="ECO:0000313" key="1">
    <source>
        <dbReference type="EMBL" id="GAT98692.1"/>
    </source>
</evidence>
<gene>
    <name evidence="1" type="ORF">CL6EHI_198340</name>
</gene>
<sequence length="211" mass="24760">MNLLTLTEFFDITSIQSENEIYQIRIRIKEGCKWRTGYKVVCCATKRKSNLYSAMAVINDNQTEYFFDKLLPNGIYDFHLLNMKDERINDVKSAEHFVVGTEIKISTEIDKENDILIKLQQPAEKDDLFGVYVVEQEESKEKFLIGMKQLEFIGEGVIERYINIDKTLLKKGINYEIRIFKSNYKVKWSWINIFSDEAYICSGISNTFHCN</sequence>
<dbReference type="VEuPathDB" id="AmoebaDB:EHI_198340"/>
<dbReference type="OMA" id="KLVCCAT"/>
<comment type="caution">
    <text evidence="1">The sequence shown here is derived from an EMBL/GenBank/DDBJ whole genome shotgun (WGS) entry which is preliminary data.</text>
</comment>
<dbReference type="EMBL" id="BDEQ01000001">
    <property type="protein sequence ID" value="GAT98692.1"/>
    <property type="molecule type" value="Genomic_DNA"/>
</dbReference>
<reference evidence="1 2" key="1">
    <citation type="submission" date="2016-05" db="EMBL/GenBank/DDBJ databases">
        <title>First whole genome sequencing of Entamoeba histolytica HM1:IMSS-clone-6.</title>
        <authorList>
            <person name="Mukherjee Avik.K."/>
            <person name="Izumyama S."/>
            <person name="Nakada-Tsukui K."/>
            <person name="Nozaki T."/>
        </authorList>
    </citation>
    <scope>NUCLEOTIDE SEQUENCE [LARGE SCALE GENOMIC DNA]</scope>
    <source>
        <strain evidence="1 2">HM1:IMSS clone 6</strain>
    </source>
</reference>
<evidence type="ECO:0000313" key="2">
    <source>
        <dbReference type="Proteomes" id="UP000078387"/>
    </source>
</evidence>
<proteinExistence type="predicted"/>
<dbReference type="VEuPathDB" id="AmoebaDB:EHI7A_105260"/>
<protein>
    <submittedName>
        <fullName evidence="1">Uncharacterized protein</fullName>
    </submittedName>
</protein>
<dbReference type="VEuPathDB" id="AmoebaDB:EHI5A_116710"/>